<dbReference type="InterPro" id="IPR027367">
    <property type="entry name" value="Gly-zipper_YMGG"/>
</dbReference>
<dbReference type="RefSeq" id="WP_145072942.1">
    <property type="nucleotide sequence ID" value="NZ_CP036298.1"/>
</dbReference>
<evidence type="ECO:0000259" key="2">
    <source>
        <dbReference type="Pfam" id="PF13441"/>
    </source>
</evidence>
<dbReference type="Proteomes" id="UP000318017">
    <property type="component" value="Chromosome"/>
</dbReference>
<dbReference type="Pfam" id="PF13441">
    <property type="entry name" value="Gly-zipper_YMGG"/>
    <property type="match status" value="1"/>
</dbReference>
<dbReference type="PROSITE" id="PS51257">
    <property type="entry name" value="PROKAR_LIPOPROTEIN"/>
    <property type="match status" value="1"/>
</dbReference>
<gene>
    <name evidence="3" type="ORF">Q31a_03180</name>
</gene>
<evidence type="ECO:0000313" key="4">
    <source>
        <dbReference type="Proteomes" id="UP000318017"/>
    </source>
</evidence>
<dbReference type="OrthoDB" id="213202at2"/>
<proteinExistence type="predicted"/>
<feature type="domain" description="YMGG-like Gly-zipper" evidence="2">
    <location>
        <begin position="24"/>
        <end position="71"/>
    </location>
</feature>
<evidence type="ECO:0000313" key="3">
    <source>
        <dbReference type="EMBL" id="QDV22039.1"/>
    </source>
</evidence>
<keyword evidence="1" id="KW-0732">Signal</keyword>
<reference evidence="3 4" key="1">
    <citation type="submission" date="2019-02" db="EMBL/GenBank/DDBJ databases">
        <title>Deep-cultivation of Planctomycetes and their phenomic and genomic characterization uncovers novel biology.</title>
        <authorList>
            <person name="Wiegand S."/>
            <person name="Jogler M."/>
            <person name="Boedeker C."/>
            <person name="Pinto D."/>
            <person name="Vollmers J."/>
            <person name="Rivas-Marin E."/>
            <person name="Kohn T."/>
            <person name="Peeters S.H."/>
            <person name="Heuer A."/>
            <person name="Rast P."/>
            <person name="Oberbeckmann S."/>
            <person name="Bunk B."/>
            <person name="Jeske O."/>
            <person name="Meyerdierks A."/>
            <person name="Storesund J.E."/>
            <person name="Kallscheuer N."/>
            <person name="Luecker S."/>
            <person name="Lage O.M."/>
            <person name="Pohl T."/>
            <person name="Merkel B.J."/>
            <person name="Hornburger P."/>
            <person name="Mueller R.-W."/>
            <person name="Bruemmer F."/>
            <person name="Labrenz M."/>
            <person name="Spormann A.M."/>
            <person name="Op den Camp H."/>
            <person name="Overmann J."/>
            <person name="Amann R."/>
            <person name="Jetten M.S.M."/>
            <person name="Mascher T."/>
            <person name="Medema M.H."/>
            <person name="Devos D.P."/>
            <person name="Kaster A.-K."/>
            <person name="Ovreas L."/>
            <person name="Rohde M."/>
            <person name="Galperin M.Y."/>
            <person name="Jogler C."/>
        </authorList>
    </citation>
    <scope>NUCLEOTIDE SEQUENCE [LARGE SCALE GENOMIC DNA]</scope>
    <source>
        <strain evidence="3 4">Q31a</strain>
    </source>
</reference>
<organism evidence="3 4">
    <name type="scientific">Aureliella helgolandensis</name>
    <dbReference type="NCBI Taxonomy" id="2527968"/>
    <lineage>
        <taxon>Bacteria</taxon>
        <taxon>Pseudomonadati</taxon>
        <taxon>Planctomycetota</taxon>
        <taxon>Planctomycetia</taxon>
        <taxon>Pirellulales</taxon>
        <taxon>Pirellulaceae</taxon>
        <taxon>Aureliella</taxon>
    </lineage>
</organism>
<dbReference type="EMBL" id="CP036298">
    <property type="protein sequence ID" value="QDV22039.1"/>
    <property type="molecule type" value="Genomic_DNA"/>
</dbReference>
<evidence type="ECO:0000256" key="1">
    <source>
        <dbReference type="SAM" id="SignalP"/>
    </source>
</evidence>
<feature type="chain" id="PRO_5021760826" evidence="1">
    <location>
        <begin position="22"/>
        <end position="230"/>
    </location>
</feature>
<keyword evidence="4" id="KW-1185">Reference proteome</keyword>
<name>A0A518G0B2_9BACT</name>
<dbReference type="AlphaFoldDB" id="A0A518G0B2"/>
<protein>
    <submittedName>
        <fullName evidence="3">Glycine zipper 2TM domain protein</fullName>
    </submittedName>
</protein>
<feature type="signal peptide" evidence="1">
    <location>
        <begin position="1"/>
        <end position="21"/>
    </location>
</feature>
<accession>A0A518G0B2</accession>
<sequence length="230" mass="24782" precursor="true">MNKHFTLAVVVVFACSNVAWGQRTNTTGGAAVGGAAGAIIGGIIGHQNDETPEGALIGGAVGAITGGLLGRAKDNQITEQQYRQQQAYYQGQQQAYAQQQVIAETGVNINDVVNMSRSGLNETLILNHIQAKGVQRRLEVSEIIALHQQGVSDVVISAMQSAPLAAQLAAPRTVSQPPVVVQQPRVVVQEPVIYQRPPVMVHEYYRPYPVYYGHGHRHGHHRSSSIHIGF</sequence>
<dbReference type="KEGG" id="ahel:Q31a_03180"/>